<sequence length="72" mass="7972">MTHDGSQFDDLPALMSPLTLAKVLDVSTKTLERWRIAGTGPAFFQPEGSRLVRYGRDEVVAWLGPTRVKNGN</sequence>
<reference evidence="2" key="1">
    <citation type="submission" date="2019-09" db="EMBL/GenBank/DDBJ databases">
        <title>Mumia zhuanghuii sp. nov. isolated from the intestinal contents of plateau pika (Ochotona curzoniae) in the Qinghai-Tibet plateau of China.</title>
        <authorList>
            <person name="Tian Z."/>
        </authorList>
    </citation>
    <scope>NUCLEOTIDE SEQUENCE [LARGE SCALE GENOMIC DNA]</scope>
    <source>
        <strain evidence="2">L-033</strain>
    </source>
</reference>
<dbReference type="Proteomes" id="UP000326838">
    <property type="component" value="Unassembled WGS sequence"/>
</dbReference>
<comment type="caution">
    <text evidence="1">The sequence shown here is derived from an EMBL/GenBank/DDBJ whole genome shotgun (WGS) entry which is preliminary data.</text>
</comment>
<dbReference type="SUPFAM" id="SSF46955">
    <property type="entry name" value="Putative DNA-binding domain"/>
    <property type="match status" value="1"/>
</dbReference>
<gene>
    <name evidence="1" type="ORF">F6B40_03810</name>
</gene>
<name>A0A5N0TKC0_9MICO</name>
<keyword evidence="2" id="KW-1185">Reference proteome</keyword>
<accession>A0A5N0TKC0</accession>
<proteinExistence type="predicted"/>
<evidence type="ECO:0000313" key="1">
    <source>
        <dbReference type="EMBL" id="KAA9134834.1"/>
    </source>
</evidence>
<dbReference type="RefSeq" id="WP_150892190.1">
    <property type="nucleotide sequence ID" value="NZ_VYUY01000006.1"/>
</dbReference>
<evidence type="ECO:0000313" key="2">
    <source>
        <dbReference type="Proteomes" id="UP000326838"/>
    </source>
</evidence>
<protein>
    <submittedName>
        <fullName evidence="1">Helix-turn-helix domain-containing protein</fullName>
    </submittedName>
</protein>
<dbReference type="EMBL" id="VYUY01000006">
    <property type="protein sequence ID" value="KAA9134834.1"/>
    <property type="molecule type" value="Genomic_DNA"/>
</dbReference>
<organism evidence="1 2">
    <name type="scientific">Microbacterium caowuchunii</name>
    <dbReference type="NCBI Taxonomy" id="2614638"/>
    <lineage>
        <taxon>Bacteria</taxon>
        <taxon>Bacillati</taxon>
        <taxon>Actinomycetota</taxon>
        <taxon>Actinomycetes</taxon>
        <taxon>Micrococcales</taxon>
        <taxon>Microbacteriaceae</taxon>
        <taxon>Microbacterium</taxon>
    </lineage>
</organism>
<dbReference type="InterPro" id="IPR009061">
    <property type="entry name" value="DNA-bd_dom_put_sf"/>
</dbReference>
<dbReference type="AlphaFoldDB" id="A0A5N0TKC0"/>